<dbReference type="InParanoid" id="D6Z1A9"/>
<keyword evidence="6" id="KW-0812">Transmembrane</keyword>
<evidence type="ECO:0000256" key="2">
    <source>
        <dbReference type="ARBA" id="ARBA00022481"/>
    </source>
</evidence>
<dbReference type="Pfam" id="PF14827">
    <property type="entry name" value="dCache_3"/>
    <property type="match status" value="1"/>
</dbReference>
<evidence type="ECO:0000256" key="3">
    <source>
        <dbReference type="ARBA" id="ARBA00029447"/>
    </source>
</evidence>
<gene>
    <name evidence="9" type="ordered locus">DaAHT2_0660</name>
</gene>
<keyword evidence="4" id="KW-0807">Transducer</keyword>
<dbReference type="Proteomes" id="UP000001508">
    <property type="component" value="Chromosome"/>
</dbReference>
<dbReference type="Gene3D" id="1.10.287.950">
    <property type="entry name" value="Methyl-accepting chemotaxis protein"/>
    <property type="match status" value="1"/>
</dbReference>
<dbReference type="PANTHER" id="PTHR43531:SF14">
    <property type="entry name" value="METHYL-ACCEPTING CHEMOTAXIS PROTEIN I-RELATED"/>
    <property type="match status" value="1"/>
</dbReference>
<evidence type="ECO:0000256" key="4">
    <source>
        <dbReference type="PROSITE-ProRule" id="PRU00284"/>
    </source>
</evidence>
<evidence type="ECO:0000259" key="8">
    <source>
        <dbReference type="PROSITE" id="PS50885"/>
    </source>
</evidence>
<dbReference type="GO" id="GO:0004888">
    <property type="term" value="F:transmembrane signaling receptor activity"/>
    <property type="evidence" value="ECO:0007669"/>
    <property type="project" value="TreeGrafter"/>
</dbReference>
<dbReference type="SMART" id="SM00283">
    <property type="entry name" value="MA"/>
    <property type="match status" value="1"/>
</dbReference>
<dbReference type="CDD" id="cd06225">
    <property type="entry name" value="HAMP"/>
    <property type="match status" value="1"/>
</dbReference>
<proteinExistence type="inferred from homology"/>
<dbReference type="PANTHER" id="PTHR43531">
    <property type="entry name" value="PROTEIN ICFG"/>
    <property type="match status" value="1"/>
</dbReference>
<dbReference type="SUPFAM" id="SSF58104">
    <property type="entry name" value="Methyl-accepting chemotaxis protein (MCP) signaling domain"/>
    <property type="match status" value="1"/>
</dbReference>
<dbReference type="eggNOG" id="COG0840">
    <property type="taxonomic scope" value="Bacteria"/>
</dbReference>
<evidence type="ECO:0000256" key="5">
    <source>
        <dbReference type="SAM" id="MobiDB-lite"/>
    </source>
</evidence>
<evidence type="ECO:0000313" key="10">
    <source>
        <dbReference type="Proteomes" id="UP000001508"/>
    </source>
</evidence>
<dbReference type="InterPro" id="IPR029151">
    <property type="entry name" value="Sensor-like_sf"/>
</dbReference>
<comment type="subcellular location">
    <subcellularLocation>
        <location evidence="1">Membrane</location>
    </subcellularLocation>
</comment>
<dbReference type="STRING" id="589865.DaAHT2_0660"/>
<evidence type="ECO:0000256" key="1">
    <source>
        <dbReference type="ARBA" id="ARBA00004370"/>
    </source>
</evidence>
<feature type="transmembrane region" description="Helical" evidence="6">
    <location>
        <begin position="324"/>
        <end position="345"/>
    </location>
</feature>
<dbReference type="RefSeq" id="WP_013162894.1">
    <property type="nucleotide sequence ID" value="NC_014216.1"/>
</dbReference>
<feature type="domain" description="HAMP" evidence="8">
    <location>
        <begin position="348"/>
        <end position="400"/>
    </location>
</feature>
<dbReference type="CDD" id="cd11386">
    <property type="entry name" value="MCP_signal"/>
    <property type="match status" value="1"/>
</dbReference>
<dbReference type="GO" id="GO:0005886">
    <property type="term" value="C:plasma membrane"/>
    <property type="evidence" value="ECO:0007669"/>
    <property type="project" value="TreeGrafter"/>
</dbReference>
<dbReference type="InterPro" id="IPR004089">
    <property type="entry name" value="MCPsignal_dom"/>
</dbReference>
<dbReference type="PROSITE" id="PS50111">
    <property type="entry name" value="CHEMOTAXIS_TRANSDUC_2"/>
    <property type="match status" value="1"/>
</dbReference>
<keyword evidence="10" id="KW-1185">Reference proteome</keyword>
<accession>D6Z1A9</accession>
<dbReference type="FunFam" id="1.10.287.950:FF:000001">
    <property type="entry name" value="Methyl-accepting chemotaxis sensory transducer"/>
    <property type="match status" value="1"/>
</dbReference>
<feature type="domain" description="Methyl-accepting transducer" evidence="7">
    <location>
        <begin position="445"/>
        <end position="674"/>
    </location>
</feature>
<keyword evidence="6" id="KW-1133">Transmembrane helix</keyword>
<feature type="region of interest" description="Disordered" evidence="5">
    <location>
        <begin position="691"/>
        <end position="747"/>
    </location>
</feature>
<dbReference type="GO" id="GO:0006935">
    <property type="term" value="P:chemotaxis"/>
    <property type="evidence" value="ECO:0007669"/>
    <property type="project" value="TreeGrafter"/>
</dbReference>
<dbReference type="AlphaFoldDB" id="D6Z1A9"/>
<dbReference type="Gene3D" id="6.10.340.10">
    <property type="match status" value="1"/>
</dbReference>
<organism evidence="9 10">
    <name type="scientific">Desulfurivibrio alkaliphilus (strain DSM 19089 / UNIQEM U267 / AHT2)</name>
    <dbReference type="NCBI Taxonomy" id="589865"/>
    <lineage>
        <taxon>Bacteria</taxon>
        <taxon>Pseudomonadati</taxon>
        <taxon>Thermodesulfobacteriota</taxon>
        <taxon>Desulfobulbia</taxon>
        <taxon>Desulfobulbales</taxon>
        <taxon>Desulfobulbaceae</taxon>
        <taxon>Desulfurivibrio</taxon>
    </lineage>
</organism>
<evidence type="ECO:0000313" key="9">
    <source>
        <dbReference type="EMBL" id="ADH85364.1"/>
    </source>
</evidence>
<evidence type="ECO:0000256" key="6">
    <source>
        <dbReference type="SAM" id="Phobius"/>
    </source>
</evidence>
<dbReference type="PROSITE" id="PS50885">
    <property type="entry name" value="HAMP"/>
    <property type="match status" value="1"/>
</dbReference>
<dbReference type="FunCoup" id="D6Z1A9">
    <property type="interactions" value="208"/>
</dbReference>
<protein>
    <submittedName>
        <fullName evidence="9">Methyl-accepting chemotaxis sensory transducer</fullName>
    </submittedName>
</protein>
<keyword evidence="2" id="KW-0488">Methylation</keyword>
<dbReference type="SMART" id="SM00304">
    <property type="entry name" value="HAMP"/>
    <property type="match status" value="1"/>
</dbReference>
<dbReference type="GO" id="GO:0007165">
    <property type="term" value="P:signal transduction"/>
    <property type="evidence" value="ECO:0007669"/>
    <property type="project" value="UniProtKB-KW"/>
</dbReference>
<dbReference type="KEGG" id="dak:DaAHT2_0660"/>
<dbReference type="InterPro" id="IPR029150">
    <property type="entry name" value="dCache_3"/>
</dbReference>
<reference evidence="10" key="1">
    <citation type="submission" date="2010-02" db="EMBL/GenBank/DDBJ databases">
        <title>Complete sequence of Desulfurivibrio alkaliphilus AHT2.</title>
        <authorList>
            <consortium name="US DOE Joint Genome Institute"/>
            <person name="Pitluck S."/>
            <person name="Chertkov O."/>
            <person name="Detter J.C."/>
            <person name="Han C."/>
            <person name="Tapia R."/>
            <person name="Larimer F."/>
            <person name="Land M."/>
            <person name="Hauser L."/>
            <person name="Kyrpides N."/>
            <person name="Mikhailova N."/>
            <person name="Sorokin D.Y."/>
            <person name="Muyzer G."/>
            <person name="Woyke T."/>
        </authorList>
    </citation>
    <scope>NUCLEOTIDE SEQUENCE [LARGE SCALE GENOMIC DNA]</scope>
    <source>
        <strain evidence="10">DSM 19089 / UNIQEM U267 / AHT2</strain>
    </source>
</reference>
<sequence length="747" mass="80347">MSKPSKFNLSLKQKMMLPLLVAVLISALLAMPLVQRELGRLSSGFIANVVSDKQEEIDRAIDRAAADALEKAAVFTRLPEVLEAYELAHQGDINAEDDPHAQQARELLRRELGEAVAGYDAIVGEPMQLHFHLPSGRSLVRLWRERQVQRNGTWVDISDDISTFRPTVMEVNRSGRPVQGIEVGQGGFVIRGVAPIRSPGGRQLGSVEMLADFDQLFQAAVGAGQQLLLYMNADLLSVAGRLRDAQQYPLVDNRYVLVSGSDDGRVEQLIDLELLQTGARGMVMRQADARMLAAFPVNDYQGNQIGIMVLAQDTSAVAAGIRNVLVILGLVAGLIMLLIVAINFLTARAITNPIQQTVTMIREMAKGRLDSRLHMTRTDEIGVMAKTMDEFADTLQNQVVAGLQKLAQGDLTFEAQAHDEQDVIGNALVKTNADLNRTVGEILSATEQIAAGANQVSSASQSLSQGATESAASLEEITSSMTEMASQTKLNAENSTQANQLAGEARQAAESGNEQMEKMMAAMTEINEAGQNISKIIKVIDEIAFQTNLLALNAAVEAARAGRHGKGFAVVAEEVRNLAARSAKAAKETAELIEGSVAKTENGTEIATQTSESLKKIVRVITKATDLVGEIAAASNEQAQGISQVNEGLSQIDQVTQTNTANAEEGAAAAEELSSQANHLRGLMGVFTIKGGQPSRRRQALPEAPEYRPEPGDQGSFKGWDSVEPKAGRGKKASEVIALDDHEFGRY</sequence>
<name>D6Z1A9_DESAT</name>
<keyword evidence="6" id="KW-0472">Membrane</keyword>
<comment type="similarity">
    <text evidence="3">Belongs to the methyl-accepting chemotaxis (MCP) protein family.</text>
</comment>
<dbReference type="OrthoDB" id="9816383at2"/>
<dbReference type="Pfam" id="PF00015">
    <property type="entry name" value="MCPsignal"/>
    <property type="match status" value="1"/>
</dbReference>
<dbReference type="eggNOG" id="COG3850">
    <property type="taxonomic scope" value="Bacteria"/>
</dbReference>
<dbReference type="EMBL" id="CP001940">
    <property type="protein sequence ID" value="ADH85364.1"/>
    <property type="molecule type" value="Genomic_DNA"/>
</dbReference>
<dbReference type="HOGENOM" id="CLU_000445_107_19_7"/>
<dbReference type="InterPro" id="IPR051310">
    <property type="entry name" value="MCP_chemotaxis"/>
</dbReference>
<evidence type="ECO:0000259" key="7">
    <source>
        <dbReference type="PROSITE" id="PS50111"/>
    </source>
</evidence>
<dbReference type="InterPro" id="IPR003660">
    <property type="entry name" value="HAMP_dom"/>
</dbReference>
<dbReference type="SUPFAM" id="SSF103190">
    <property type="entry name" value="Sensory domain-like"/>
    <property type="match status" value="1"/>
</dbReference>
<dbReference type="Pfam" id="PF00672">
    <property type="entry name" value="HAMP"/>
    <property type="match status" value="1"/>
</dbReference>